<dbReference type="Proteomes" id="UP000247832">
    <property type="component" value="Unassembled WGS sequence"/>
</dbReference>
<comment type="caution">
    <text evidence="2">The sequence shown here is derived from an EMBL/GenBank/DDBJ whole genome shotgun (WGS) entry which is preliminary data.</text>
</comment>
<evidence type="ECO:0000259" key="1">
    <source>
        <dbReference type="SMART" id="SM00235"/>
    </source>
</evidence>
<dbReference type="Gene3D" id="3.40.390.10">
    <property type="entry name" value="Collagenase (Catalytic Domain)"/>
    <property type="match status" value="1"/>
</dbReference>
<dbReference type="InterPro" id="IPR006026">
    <property type="entry name" value="Peptidase_Metallo"/>
</dbReference>
<reference evidence="2 3" key="1">
    <citation type="submission" date="2018-05" db="EMBL/GenBank/DDBJ databases">
        <title>Genetic diversity of glacier-inhabiting Cryobacterium bacteria in China and description of Cryobacterium mengkeensis sp. nov. and Arthrobacter glacialis sp. nov.</title>
        <authorList>
            <person name="Liu Q."/>
            <person name="Xin Y.-H."/>
        </authorList>
    </citation>
    <scope>NUCLEOTIDE SEQUENCE [LARGE SCALE GENOMIC DNA]</scope>
    <source>
        <strain evidence="2 3">LI2</strain>
    </source>
</reference>
<dbReference type="GO" id="GO:0008270">
    <property type="term" value="F:zinc ion binding"/>
    <property type="evidence" value="ECO:0007669"/>
    <property type="project" value="InterPro"/>
</dbReference>
<accession>A0A2V5LXF7</accession>
<dbReference type="GO" id="GO:0006508">
    <property type="term" value="P:proteolysis"/>
    <property type="evidence" value="ECO:0007669"/>
    <property type="project" value="InterPro"/>
</dbReference>
<name>A0A2V5LXF7_9MICC</name>
<dbReference type="Pfam" id="PF01400">
    <property type="entry name" value="Astacin"/>
    <property type="match status" value="1"/>
</dbReference>
<dbReference type="InterPro" id="IPR024079">
    <property type="entry name" value="MetalloPept_cat_dom_sf"/>
</dbReference>
<protein>
    <recommendedName>
        <fullName evidence="1">Peptidase metallopeptidase domain-containing protein</fullName>
    </recommendedName>
</protein>
<sequence>MSAINARPVCKAGPRVPRLFPPGLADRRARLIRQMDAQWVNGTVLHYWFFDGPEPQKQAVRDAFAHWKSLGIGLEFTETATRSEAEVRIDFDQGDGSWSYIGRDILGIANTDVTMNFGWDLTDDYGRTTALHEIGHTLGMPHEHQNPFAGIVWDEPKVYSYFGGAPNNWPRSQTFQNVLKKLNSQEVEGSDWDPDSVMEYWFPAGLILRPEQYREGLNPPGGLSALDVEWVMRFYPALPIAPRSLSAFASAPLVLHPGGQANFTIVPEETRSYRFATFGTADTVLVLFEEVDGQLRHLESDDDGGEDRNATFKVKLFKGRRYVARVRLYWAGQSGQTALMYW</sequence>
<dbReference type="InterPro" id="IPR001506">
    <property type="entry name" value="Peptidase_M12A"/>
</dbReference>
<dbReference type="OrthoDB" id="3669864at2"/>
<feature type="domain" description="Peptidase metallopeptidase" evidence="1">
    <location>
        <begin position="35"/>
        <end position="164"/>
    </location>
</feature>
<dbReference type="RefSeq" id="WP_110500208.1">
    <property type="nucleotide sequence ID" value="NZ_QJVD01000005.1"/>
</dbReference>
<gene>
    <name evidence="2" type="ORF">CVV68_06600</name>
</gene>
<dbReference type="EMBL" id="QJVD01000005">
    <property type="protein sequence ID" value="PYI68467.1"/>
    <property type="molecule type" value="Genomic_DNA"/>
</dbReference>
<dbReference type="SUPFAM" id="SSF55486">
    <property type="entry name" value="Metalloproteases ('zincins'), catalytic domain"/>
    <property type="match status" value="1"/>
</dbReference>
<dbReference type="GO" id="GO:0004222">
    <property type="term" value="F:metalloendopeptidase activity"/>
    <property type="evidence" value="ECO:0007669"/>
    <property type="project" value="InterPro"/>
</dbReference>
<proteinExistence type="predicted"/>
<dbReference type="AlphaFoldDB" id="A0A2V5LXF7"/>
<keyword evidence="3" id="KW-1185">Reference proteome</keyword>
<dbReference type="SMART" id="SM00235">
    <property type="entry name" value="ZnMc"/>
    <property type="match status" value="1"/>
</dbReference>
<organism evidence="2 3">
    <name type="scientific">Arthrobacter livingstonensis</name>
    <dbReference type="NCBI Taxonomy" id="670078"/>
    <lineage>
        <taxon>Bacteria</taxon>
        <taxon>Bacillati</taxon>
        <taxon>Actinomycetota</taxon>
        <taxon>Actinomycetes</taxon>
        <taxon>Micrococcales</taxon>
        <taxon>Micrococcaceae</taxon>
        <taxon>Arthrobacter</taxon>
    </lineage>
</organism>
<evidence type="ECO:0000313" key="2">
    <source>
        <dbReference type="EMBL" id="PYI68467.1"/>
    </source>
</evidence>
<evidence type="ECO:0000313" key="3">
    <source>
        <dbReference type="Proteomes" id="UP000247832"/>
    </source>
</evidence>